<evidence type="ECO:0000313" key="12">
    <source>
        <dbReference type="Ensembl" id="ENSPREP00000001435.1"/>
    </source>
</evidence>
<feature type="transmembrane region" description="Helical" evidence="10">
    <location>
        <begin position="115"/>
        <end position="136"/>
    </location>
</feature>
<evidence type="ECO:0000256" key="6">
    <source>
        <dbReference type="ARBA" id="ARBA00023170"/>
    </source>
</evidence>
<feature type="transmembrane region" description="Helical" evidence="10">
    <location>
        <begin position="217"/>
        <end position="241"/>
    </location>
</feature>
<reference evidence="12" key="3">
    <citation type="submission" date="2025-09" db="UniProtKB">
        <authorList>
            <consortium name="Ensembl"/>
        </authorList>
    </citation>
    <scope>IDENTIFICATION</scope>
    <source>
        <strain evidence="12">Guanapo</strain>
    </source>
</reference>
<dbReference type="InterPro" id="IPR017452">
    <property type="entry name" value="GPCR_Rhodpsn_7TM"/>
</dbReference>
<organism evidence="12 13">
    <name type="scientific">Poecilia reticulata</name>
    <name type="common">Guppy</name>
    <name type="synonym">Acanthophacelus reticulatus</name>
    <dbReference type="NCBI Taxonomy" id="8081"/>
    <lineage>
        <taxon>Eukaryota</taxon>
        <taxon>Metazoa</taxon>
        <taxon>Chordata</taxon>
        <taxon>Craniata</taxon>
        <taxon>Vertebrata</taxon>
        <taxon>Euteleostomi</taxon>
        <taxon>Actinopterygii</taxon>
        <taxon>Neopterygii</taxon>
        <taxon>Teleostei</taxon>
        <taxon>Neoteleostei</taxon>
        <taxon>Acanthomorphata</taxon>
        <taxon>Ovalentaria</taxon>
        <taxon>Atherinomorphae</taxon>
        <taxon>Cyprinodontiformes</taxon>
        <taxon>Poeciliidae</taxon>
        <taxon>Poeciliinae</taxon>
        <taxon>Poecilia</taxon>
    </lineage>
</organism>
<comment type="similarity">
    <text evidence="9">Belongs to the G-protein coupled receptor 1 family.</text>
</comment>
<keyword evidence="7" id="KW-0325">Glycoprotein</keyword>
<name>A0A3P9MW39_POERE</name>
<keyword evidence="3 10" id="KW-1133">Transmembrane helix</keyword>
<sequence>MNFSSSHYNQTDFRDMVAHIIMWVNWITLGIGLPLVLIVMIDQGAPVYVINLLISDFIQLCSRSLINIHPSEFVALFITYYGLFVSVGFMMCVSFERYLVVAKPLWYRFRRNIKIYVVVCIVVWILPLLFQLFAFLTLADEMAIIFIVVLLLPFPLFIFFLVGTIKALSGALSVPADEKRRIAAIQVVVLINYTLLYLPFIILLLSLFHVIDDQFRFNVSAVSVVCMCLSPLADTTLYLFIRKSIMDKFLASLCSCKISNNQEMSSTDYEISGIIISTLL</sequence>
<evidence type="ECO:0000259" key="11">
    <source>
        <dbReference type="PROSITE" id="PS50262"/>
    </source>
</evidence>
<dbReference type="InterPro" id="IPR000276">
    <property type="entry name" value="GPCR_Rhodpsn"/>
</dbReference>
<feature type="transmembrane region" description="Helical" evidence="10">
    <location>
        <begin position="183"/>
        <end position="211"/>
    </location>
</feature>
<dbReference type="PANTHER" id="PTHR24232:SF85">
    <property type="entry name" value="G-PROTEIN COUPLED RECEPTOR 4"/>
    <property type="match status" value="1"/>
</dbReference>
<keyword evidence="5 10" id="KW-0472">Membrane</keyword>
<evidence type="ECO:0000256" key="3">
    <source>
        <dbReference type="ARBA" id="ARBA00022989"/>
    </source>
</evidence>
<evidence type="ECO:0000256" key="7">
    <source>
        <dbReference type="ARBA" id="ARBA00023180"/>
    </source>
</evidence>
<evidence type="ECO:0000256" key="5">
    <source>
        <dbReference type="ARBA" id="ARBA00023136"/>
    </source>
</evidence>
<dbReference type="GO" id="GO:0004930">
    <property type="term" value="F:G protein-coupled receptor activity"/>
    <property type="evidence" value="ECO:0007669"/>
    <property type="project" value="UniProtKB-KW"/>
</dbReference>
<evidence type="ECO:0000256" key="9">
    <source>
        <dbReference type="RuleBase" id="RU000688"/>
    </source>
</evidence>
<dbReference type="SUPFAM" id="SSF81321">
    <property type="entry name" value="Family A G protein-coupled receptor-like"/>
    <property type="match status" value="1"/>
</dbReference>
<feature type="domain" description="G-protein coupled receptors family 1 profile" evidence="11">
    <location>
        <begin position="74"/>
        <end position="238"/>
    </location>
</feature>
<feature type="transmembrane region" description="Helical" evidence="10">
    <location>
        <begin position="74"/>
        <end position="95"/>
    </location>
</feature>
<feature type="transmembrane region" description="Helical" evidence="10">
    <location>
        <begin position="20"/>
        <end position="41"/>
    </location>
</feature>
<dbReference type="GO" id="GO:0035025">
    <property type="term" value="P:positive regulation of Rho protein signal transduction"/>
    <property type="evidence" value="ECO:0007669"/>
    <property type="project" value="TreeGrafter"/>
</dbReference>
<keyword evidence="2 9" id="KW-0812">Transmembrane</keyword>
<dbReference type="PANTHER" id="PTHR24232">
    <property type="entry name" value="G-PROTEIN COUPLED RECEPTOR"/>
    <property type="match status" value="1"/>
</dbReference>
<dbReference type="GO" id="GO:0005886">
    <property type="term" value="C:plasma membrane"/>
    <property type="evidence" value="ECO:0007669"/>
    <property type="project" value="TreeGrafter"/>
</dbReference>
<proteinExistence type="inferred from homology"/>
<dbReference type="Gene3D" id="1.20.1070.10">
    <property type="entry name" value="Rhodopsin 7-helix transmembrane proteins"/>
    <property type="match status" value="1"/>
</dbReference>
<comment type="subcellular location">
    <subcellularLocation>
        <location evidence="1">Membrane</location>
        <topology evidence="1">Multi-pass membrane protein</topology>
    </subcellularLocation>
</comment>
<evidence type="ECO:0000256" key="8">
    <source>
        <dbReference type="ARBA" id="ARBA00023224"/>
    </source>
</evidence>
<keyword evidence="13" id="KW-1185">Reference proteome</keyword>
<dbReference type="Pfam" id="PF00001">
    <property type="entry name" value="7tm_1"/>
    <property type="match status" value="1"/>
</dbReference>
<protein>
    <submittedName>
        <fullName evidence="12">G-protein coupled receptor 4-like</fullName>
    </submittedName>
</protein>
<dbReference type="OMA" id="CVSFERY"/>
<keyword evidence="6 9" id="KW-0675">Receptor</keyword>
<dbReference type="AlphaFoldDB" id="A0A3P9MW39"/>
<evidence type="ECO:0000313" key="13">
    <source>
        <dbReference type="Proteomes" id="UP000242638"/>
    </source>
</evidence>
<evidence type="ECO:0000256" key="4">
    <source>
        <dbReference type="ARBA" id="ARBA00023040"/>
    </source>
</evidence>
<dbReference type="PRINTS" id="PR00237">
    <property type="entry name" value="GPCRRHODOPSN"/>
</dbReference>
<keyword evidence="4 9" id="KW-0297">G-protein coupled receptor</keyword>
<dbReference type="GeneTree" id="ENSGT00940000164014"/>
<dbReference type="GO" id="GO:0007200">
    <property type="term" value="P:phospholipase C-activating G protein-coupled receptor signaling pathway"/>
    <property type="evidence" value="ECO:0007669"/>
    <property type="project" value="TreeGrafter"/>
</dbReference>
<evidence type="ECO:0000256" key="1">
    <source>
        <dbReference type="ARBA" id="ARBA00004141"/>
    </source>
</evidence>
<accession>A0A3P9MW39</accession>
<dbReference type="Ensembl" id="ENSPRET00000001476.1">
    <property type="protein sequence ID" value="ENSPREP00000001435.1"/>
    <property type="gene ID" value="ENSPREG00000001066.1"/>
</dbReference>
<feature type="transmembrane region" description="Helical" evidence="10">
    <location>
        <begin position="142"/>
        <end position="162"/>
    </location>
</feature>
<dbReference type="PROSITE" id="PS50262">
    <property type="entry name" value="G_PROTEIN_RECEP_F1_2"/>
    <property type="match status" value="1"/>
</dbReference>
<dbReference type="PROSITE" id="PS00237">
    <property type="entry name" value="G_PROTEIN_RECEP_F1_1"/>
    <property type="match status" value="1"/>
</dbReference>
<evidence type="ECO:0000256" key="2">
    <source>
        <dbReference type="ARBA" id="ARBA00022692"/>
    </source>
</evidence>
<reference evidence="12" key="2">
    <citation type="submission" date="2025-08" db="UniProtKB">
        <authorList>
            <consortium name="Ensembl"/>
        </authorList>
    </citation>
    <scope>IDENTIFICATION</scope>
    <source>
        <strain evidence="12">Guanapo</strain>
    </source>
</reference>
<reference evidence="13" key="1">
    <citation type="submission" date="2013-11" db="EMBL/GenBank/DDBJ databases">
        <title>The genomic landscape of the Guanapo guppy.</title>
        <authorList>
            <person name="Kuenstner A."/>
            <person name="Dreyer C."/>
        </authorList>
    </citation>
    <scope>NUCLEOTIDE SEQUENCE</scope>
    <source>
        <strain evidence="13">Guanapo</strain>
    </source>
</reference>
<dbReference type="Proteomes" id="UP000242638">
    <property type="component" value="Unassembled WGS sequence"/>
</dbReference>
<keyword evidence="8 9" id="KW-0807">Transducer</keyword>
<evidence type="ECO:0000256" key="10">
    <source>
        <dbReference type="SAM" id="Phobius"/>
    </source>
</evidence>